<feature type="transmembrane region" description="Helical" evidence="9">
    <location>
        <begin position="209"/>
        <end position="230"/>
    </location>
</feature>
<evidence type="ECO:0000256" key="8">
    <source>
        <dbReference type="RuleBase" id="RU000477"/>
    </source>
</evidence>
<sequence length="252" mass="26730">MNVLLKKAAAECFGTAMLTLVACGVAVATRDYLATCLAFGFVIVALAYSIGNISGCHINPAVSLAMAIRKEISWKEFGVYVASQVVGAFVGTLLLAAFMRSFNALGGNAITGFLANMDEWGRTNLDAWSYIGAFLIEVILTCLFVFAILGVTDKKFGNGKLGGIVIGIALVLVHLIGCAFTGTSVNPARGLSASICQLFANNKTSAEQVWIWVLAPFAGGAIAPFLYSFFFGKKEDKAEDPSSNLETPKEEE</sequence>
<dbReference type="PANTHER" id="PTHR19139:SF199">
    <property type="entry name" value="MIP17260P"/>
    <property type="match status" value="1"/>
</dbReference>
<evidence type="ECO:0000313" key="11">
    <source>
        <dbReference type="Proteomes" id="UP000266506"/>
    </source>
</evidence>
<name>A0A397RWD6_9MOLU</name>
<feature type="transmembrane region" description="Helical" evidence="9">
    <location>
        <begin position="127"/>
        <end position="149"/>
    </location>
</feature>
<reference evidence="10 11" key="1">
    <citation type="submission" date="2018-08" db="EMBL/GenBank/DDBJ databases">
        <title>Genomic Encyclopedia of Archaeal and Bacterial Type Strains, Phase II (KMG-II): from individual species to whole genera.</title>
        <authorList>
            <person name="Goeker M."/>
        </authorList>
    </citation>
    <scope>NUCLEOTIDE SEQUENCE [LARGE SCALE GENOMIC DNA]</scope>
    <source>
        <strain evidence="10 11">ATCC 27112</strain>
    </source>
</reference>
<keyword evidence="3 8" id="KW-0813">Transport</keyword>
<dbReference type="Pfam" id="PF00230">
    <property type="entry name" value="MIP"/>
    <property type="match status" value="1"/>
</dbReference>
<gene>
    <name evidence="10" type="ORF">EI71_00054</name>
</gene>
<comment type="similarity">
    <text evidence="2 8">Belongs to the MIP/aquaporin (TC 1.A.8) family.</text>
</comment>
<evidence type="ECO:0000256" key="5">
    <source>
        <dbReference type="ARBA" id="ARBA00022692"/>
    </source>
</evidence>
<accession>A0A397RWD6</accession>
<proteinExistence type="inferred from homology"/>
<comment type="caution">
    <text evidence="10">The sequence shown here is derived from an EMBL/GenBank/DDBJ whole genome shotgun (WGS) entry which is preliminary data.</text>
</comment>
<dbReference type="FunCoup" id="A0A397RWD6">
    <property type="interactions" value="88"/>
</dbReference>
<dbReference type="GO" id="GO:0015250">
    <property type="term" value="F:water channel activity"/>
    <property type="evidence" value="ECO:0007669"/>
    <property type="project" value="TreeGrafter"/>
</dbReference>
<feature type="transmembrane region" description="Helical" evidence="9">
    <location>
        <begin position="77"/>
        <end position="99"/>
    </location>
</feature>
<dbReference type="InParanoid" id="A0A397RWD6"/>
<feature type="transmembrane region" description="Helical" evidence="9">
    <location>
        <begin position="38"/>
        <end position="56"/>
    </location>
</feature>
<evidence type="ECO:0000256" key="3">
    <source>
        <dbReference type="ARBA" id="ARBA00022448"/>
    </source>
</evidence>
<dbReference type="InterPro" id="IPR022357">
    <property type="entry name" value="MIP_CS"/>
</dbReference>
<evidence type="ECO:0000256" key="6">
    <source>
        <dbReference type="ARBA" id="ARBA00022989"/>
    </source>
</evidence>
<evidence type="ECO:0000256" key="1">
    <source>
        <dbReference type="ARBA" id="ARBA00004651"/>
    </source>
</evidence>
<dbReference type="Gene3D" id="1.20.1080.10">
    <property type="entry name" value="Glycerol uptake facilitator protein"/>
    <property type="match status" value="1"/>
</dbReference>
<evidence type="ECO:0000256" key="7">
    <source>
        <dbReference type="ARBA" id="ARBA00023136"/>
    </source>
</evidence>
<dbReference type="AlphaFoldDB" id="A0A397RWD6"/>
<evidence type="ECO:0000256" key="4">
    <source>
        <dbReference type="ARBA" id="ARBA00022475"/>
    </source>
</evidence>
<keyword evidence="4" id="KW-1003">Cell membrane</keyword>
<dbReference type="EMBL" id="QXEV01000001">
    <property type="protein sequence ID" value="RIA78493.1"/>
    <property type="molecule type" value="Genomic_DNA"/>
</dbReference>
<keyword evidence="11" id="KW-1185">Reference proteome</keyword>
<evidence type="ECO:0000313" key="10">
    <source>
        <dbReference type="EMBL" id="RIA78493.1"/>
    </source>
</evidence>
<keyword evidence="7 9" id="KW-0472">Membrane</keyword>
<dbReference type="Proteomes" id="UP000266506">
    <property type="component" value="Unassembled WGS sequence"/>
</dbReference>
<evidence type="ECO:0000256" key="9">
    <source>
        <dbReference type="SAM" id="Phobius"/>
    </source>
</evidence>
<protein>
    <submittedName>
        <fullName evidence="10">Aquaporin Z</fullName>
    </submittedName>
</protein>
<keyword evidence="5 8" id="KW-0812">Transmembrane</keyword>
<dbReference type="SUPFAM" id="SSF81338">
    <property type="entry name" value="Aquaporin-like"/>
    <property type="match status" value="1"/>
</dbReference>
<dbReference type="RefSeq" id="WP_162849613.1">
    <property type="nucleotide sequence ID" value="NZ_QXEV01000001.1"/>
</dbReference>
<dbReference type="InterPro" id="IPR000425">
    <property type="entry name" value="MIP"/>
</dbReference>
<comment type="subcellular location">
    <subcellularLocation>
        <location evidence="1">Cell membrane</location>
        <topology evidence="1">Multi-pass membrane protein</topology>
    </subcellularLocation>
</comment>
<dbReference type="InterPro" id="IPR023271">
    <property type="entry name" value="Aquaporin-like"/>
</dbReference>
<dbReference type="PROSITE" id="PS00221">
    <property type="entry name" value="MIP"/>
    <property type="match status" value="1"/>
</dbReference>
<dbReference type="InterPro" id="IPR034294">
    <property type="entry name" value="Aquaporin_transptr"/>
</dbReference>
<evidence type="ECO:0000256" key="2">
    <source>
        <dbReference type="ARBA" id="ARBA00006175"/>
    </source>
</evidence>
<dbReference type="PRINTS" id="PR00783">
    <property type="entry name" value="MINTRINSICP"/>
</dbReference>
<keyword evidence="6 9" id="KW-1133">Transmembrane helix</keyword>
<feature type="transmembrane region" description="Helical" evidence="9">
    <location>
        <begin position="161"/>
        <end position="182"/>
    </location>
</feature>
<dbReference type="PROSITE" id="PS51257">
    <property type="entry name" value="PROKAR_LIPOPROTEIN"/>
    <property type="match status" value="1"/>
</dbReference>
<dbReference type="GO" id="GO:0005886">
    <property type="term" value="C:plasma membrane"/>
    <property type="evidence" value="ECO:0007669"/>
    <property type="project" value="UniProtKB-SubCell"/>
</dbReference>
<dbReference type="PANTHER" id="PTHR19139">
    <property type="entry name" value="AQUAPORIN TRANSPORTER"/>
    <property type="match status" value="1"/>
</dbReference>
<organism evidence="10 11">
    <name type="scientific">Anaeroplasma bactoclasticum</name>
    <dbReference type="NCBI Taxonomy" id="2088"/>
    <lineage>
        <taxon>Bacteria</taxon>
        <taxon>Bacillati</taxon>
        <taxon>Mycoplasmatota</taxon>
        <taxon>Mollicutes</taxon>
        <taxon>Anaeroplasmatales</taxon>
        <taxon>Anaeroplasmataceae</taxon>
        <taxon>Anaeroplasma</taxon>
    </lineage>
</organism>